<reference evidence="2 3" key="1">
    <citation type="journal article" date="2013" name="Genome Announc.">
        <title>Draft Genome Sequence of the Moderately Halophilic Bacterium Marinobacter lipolyticus Strain SM19.</title>
        <authorList>
            <person name="Papke R.T."/>
            <person name="de la Haba R.R."/>
            <person name="Infante-Dominguez C."/>
            <person name="Perez D."/>
            <person name="Sanchez-Porro C."/>
            <person name="Lapierre P."/>
            <person name="Ventosa A."/>
        </authorList>
    </citation>
    <scope>NUCLEOTIDE SEQUENCE [LARGE SCALE GENOMIC DNA]</scope>
    <source>
        <strain evidence="2 3">SM19</strain>
    </source>
</reference>
<sequence length="271" mass="30087">MAVPEPELRLWPEHYRHLLAESGLDRDAELAGALQPEDINRTALFSLAQGLRDPELLRQQVRTDYPDAQDNRAVTARLSVLQQDLALNIIAPQTLRLFLHGKAPQPDPERIFLGALRPGEQTSPRWFLAANATPVDVCEFVSGMEAQVNAWYPVFRQSLGVSPGAYWSSVGLGLGAPFSVVWNRGEPSAVCQLAQAWLNQFECDANRFIDWIPAEFSGQSCAIPQRKGCCLKYLLPEGGYCGTCGIYRKERMATLSHQKPSSTPGQWRPGL</sequence>
<name>R8AYI1_9GAMM</name>
<dbReference type="RefSeq" id="WP_012138743.1">
    <property type="nucleotide sequence ID" value="NZ_KE007326.1"/>
</dbReference>
<dbReference type="PATRIC" id="fig|1318628.3.peg.2632"/>
<dbReference type="Proteomes" id="UP000016540">
    <property type="component" value="Unassembled WGS sequence"/>
</dbReference>
<accession>R8AYI1</accession>
<dbReference type="HOGENOM" id="CLU_069795_0_0_6"/>
<dbReference type="EMBL" id="ASAD01000015">
    <property type="protein sequence ID" value="EON91401.1"/>
    <property type="molecule type" value="Genomic_DNA"/>
</dbReference>
<keyword evidence="3" id="KW-1185">Reference proteome</keyword>
<dbReference type="OrthoDB" id="5599091at2"/>
<comment type="caution">
    <text evidence="2">The sequence shown here is derived from an EMBL/GenBank/DDBJ whole genome shotgun (WGS) entry which is preliminary data.</text>
</comment>
<dbReference type="InterPro" id="IPR024726">
    <property type="entry name" value="FhuF_C"/>
</dbReference>
<dbReference type="GO" id="GO:0051537">
    <property type="term" value="F:2 iron, 2 sulfur cluster binding"/>
    <property type="evidence" value="ECO:0007669"/>
    <property type="project" value="InterPro"/>
</dbReference>
<dbReference type="STRING" id="1318628.MARLIPOL_13184"/>
<proteinExistence type="predicted"/>
<evidence type="ECO:0000313" key="2">
    <source>
        <dbReference type="EMBL" id="EON91401.1"/>
    </source>
</evidence>
<dbReference type="AlphaFoldDB" id="R8AYI1"/>
<evidence type="ECO:0000259" key="1">
    <source>
        <dbReference type="Pfam" id="PF11575"/>
    </source>
</evidence>
<evidence type="ECO:0000313" key="3">
    <source>
        <dbReference type="Proteomes" id="UP000016540"/>
    </source>
</evidence>
<protein>
    <recommendedName>
        <fullName evidence="1">Ferric siderophore reductase C-terminal domain-containing protein</fullName>
    </recommendedName>
</protein>
<organism evidence="2 3">
    <name type="scientific">Marinobacter lipolyticus SM19</name>
    <dbReference type="NCBI Taxonomy" id="1318628"/>
    <lineage>
        <taxon>Bacteria</taxon>
        <taxon>Pseudomonadati</taxon>
        <taxon>Pseudomonadota</taxon>
        <taxon>Gammaproteobacteria</taxon>
        <taxon>Pseudomonadales</taxon>
        <taxon>Marinobacteraceae</taxon>
        <taxon>Marinobacter</taxon>
    </lineage>
</organism>
<feature type="domain" description="Ferric siderophore reductase C-terminal" evidence="1">
    <location>
        <begin position="226"/>
        <end position="244"/>
    </location>
</feature>
<dbReference type="eggNOG" id="COG4114">
    <property type="taxonomic scope" value="Bacteria"/>
</dbReference>
<dbReference type="Pfam" id="PF11575">
    <property type="entry name" value="FhuF_C"/>
    <property type="match status" value="1"/>
</dbReference>
<gene>
    <name evidence="2" type="ORF">MARLIPOL_13184</name>
</gene>